<proteinExistence type="predicted"/>
<feature type="transmembrane region" description="Helical" evidence="2">
    <location>
        <begin position="306"/>
        <end position="331"/>
    </location>
</feature>
<dbReference type="Proteomes" id="UP001501612">
    <property type="component" value="Unassembled WGS sequence"/>
</dbReference>
<feature type="region of interest" description="Disordered" evidence="1">
    <location>
        <begin position="233"/>
        <end position="266"/>
    </location>
</feature>
<feature type="transmembrane region" description="Helical" evidence="2">
    <location>
        <begin position="273"/>
        <end position="294"/>
    </location>
</feature>
<keyword evidence="4" id="KW-1185">Reference proteome</keyword>
<evidence type="ECO:0000313" key="4">
    <source>
        <dbReference type="Proteomes" id="UP001501612"/>
    </source>
</evidence>
<feature type="transmembrane region" description="Helical" evidence="2">
    <location>
        <begin position="29"/>
        <end position="54"/>
    </location>
</feature>
<evidence type="ECO:0000256" key="2">
    <source>
        <dbReference type="SAM" id="Phobius"/>
    </source>
</evidence>
<organism evidence="3 4">
    <name type="scientific">Nocardioides lentus</name>
    <dbReference type="NCBI Taxonomy" id="338077"/>
    <lineage>
        <taxon>Bacteria</taxon>
        <taxon>Bacillati</taxon>
        <taxon>Actinomycetota</taxon>
        <taxon>Actinomycetes</taxon>
        <taxon>Propionibacteriales</taxon>
        <taxon>Nocardioidaceae</taxon>
        <taxon>Nocardioides</taxon>
    </lineage>
</organism>
<dbReference type="EMBL" id="BAAAMY010000006">
    <property type="protein sequence ID" value="GAA1924294.1"/>
    <property type="molecule type" value="Genomic_DNA"/>
</dbReference>
<keyword evidence="2" id="KW-0812">Transmembrane</keyword>
<keyword evidence="2" id="KW-1133">Transmembrane helix</keyword>
<feature type="transmembrane region" description="Helical" evidence="2">
    <location>
        <begin position="60"/>
        <end position="81"/>
    </location>
</feature>
<dbReference type="RefSeq" id="WP_344008115.1">
    <property type="nucleotide sequence ID" value="NZ_BAAAMY010000006.1"/>
</dbReference>
<evidence type="ECO:0000256" key="1">
    <source>
        <dbReference type="SAM" id="MobiDB-lite"/>
    </source>
</evidence>
<accession>A0ABP5AZH6</accession>
<comment type="caution">
    <text evidence="3">The sequence shown here is derived from an EMBL/GenBank/DDBJ whole genome shotgun (WGS) entry which is preliminary data.</text>
</comment>
<gene>
    <name evidence="3" type="ORF">GCM10009737_27470</name>
</gene>
<protein>
    <submittedName>
        <fullName evidence="3">Uncharacterized protein</fullName>
    </submittedName>
</protein>
<name>A0ABP5AZH6_9ACTN</name>
<evidence type="ECO:0000313" key="3">
    <source>
        <dbReference type="EMBL" id="GAA1924294.1"/>
    </source>
</evidence>
<reference evidence="4" key="1">
    <citation type="journal article" date="2019" name="Int. J. Syst. Evol. Microbiol.">
        <title>The Global Catalogue of Microorganisms (GCM) 10K type strain sequencing project: providing services to taxonomists for standard genome sequencing and annotation.</title>
        <authorList>
            <consortium name="The Broad Institute Genomics Platform"/>
            <consortium name="The Broad Institute Genome Sequencing Center for Infectious Disease"/>
            <person name="Wu L."/>
            <person name="Ma J."/>
        </authorList>
    </citation>
    <scope>NUCLEOTIDE SEQUENCE [LARGE SCALE GENOMIC DNA]</scope>
    <source>
        <strain evidence="4">JCM 14046</strain>
    </source>
</reference>
<sequence>MAAADLDYGPLARRTGLHAALRGLAANPLLLIGTTVALLLSVLAAALGVGLLVGDDDPDVALVAVSLFFAAAGACAVAGGVGRARDGASLEAFATANGLTSLHGSPADDYAGLAFAGGALVVHVGVRTPGAAFCEVGDCHDVSRVRGDEDHRAPTLYLRVRTVGFLRPDQDATTLLGDALLEHLTAAAGPTTVELAPREVTVIGSRPLGPPTPRRVREVLGLAERVAARAEAVARPARRRRGGRGGPEGDTPSGVPVPAPPSASVPGPRLRPVTIVLATVVVVLGLPLGLAVLMSALEPRTVADPWVGAVVAVALIGGICVVVTALVRLAVTHRGRQGRGSR</sequence>
<keyword evidence="2" id="KW-0472">Membrane</keyword>